<reference evidence="2" key="1">
    <citation type="journal article" date="2019" name="Int. J. Syst. Evol. Microbiol.">
        <title>The Global Catalogue of Microorganisms (GCM) 10K type strain sequencing project: providing services to taxonomists for standard genome sequencing and annotation.</title>
        <authorList>
            <consortium name="The Broad Institute Genomics Platform"/>
            <consortium name="The Broad Institute Genome Sequencing Center for Infectious Disease"/>
            <person name="Wu L."/>
            <person name="Ma J."/>
        </authorList>
    </citation>
    <scope>NUCLEOTIDE SEQUENCE [LARGE SCALE GENOMIC DNA]</scope>
    <source>
        <strain evidence="2">JCM 9371</strain>
    </source>
</reference>
<name>A0ABW2XG60_9ACTN</name>
<protein>
    <submittedName>
        <fullName evidence="1">Uncharacterized protein</fullName>
    </submittedName>
</protein>
<gene>
    <name evidence="1" type="ORF">ACFQZM_07215</name>
</gene>
<organism evidence="1 2">
    <name type="scientific">Actinomadura fibrosa</name>
    <dbReference type="NCBI Taxonomy" id="111802"/>
    <lineage>
        <taxon>Bacteria</taxon>
        <taxon>Bacillati</taxon>
        <taxon>Actinomycetota</taxon>
        <taxon>Actinomycetes</taxon>
        <taxon>Streptosporangiales</taxon>
        <taxon>Thermomonosporaceae</taxon>
        <taxon>Actinomadura</taxon>
    </lineage>
</organism>
<proteinExistence type="predicted"/>
<keyword evidence="2" id="KW-1185">Reference proteome</keyword>
<comment type="caution">
    <text evidence="1">The sequence shown here is derived from an EMBL/GenBank/DDBJ whole genome shotgun (WGS) entry which is preliminary data.</text>
</comment>
<evidence type="ECO:0000313" key="1">
    <source>
        <dbReference type="EMBL" id="MFD0684278.1"/>
    </source>
</evidence>
<sequence length="137" mass="14468">MVSRFPGGYRRWQEEGRPALFRTVPCERPALLALHGVARRLGTAIVETGAPQAGGLVRRGELAHLLAGVRHITVAGDAELRSWQPAGRGPAEIRGLLAGAVEHVLAAVVASDGAAALTHTRSIELMVDCHRATAASR</sequence>
<evidence type="ECO:0000313" key="2">
    <source>
        <dbReference type="Proteomes" id="UP001597063"/>
    </source>
</evidence>
<accession>A0ABW2XG60</accession>
<dbReference type="RefSeq" id="WP_131764045.1">
    <property type="nucleotide sequence ID" value="NZ_CAACUY010000475.1"/>
</dbReference>
<dbReference type="EMBL" id="JBHTGP010000003">
    <property type="protein sequence ID" value="MFD0684278.1"/>
    <property type="molecule type" value="Genomic_DNA"/>
</dbReference>
<dbReference type="Proteomes" id="UP001597063">
    <property type="component" value="Unassembled WGS sequence"/>
</dbReference>